<dbReference type="Pfam" id="PF09697">
    <property type="entry name" value="Porph_ging"/>
    <property type="match status" value="1"/>
</dbReference>
<keyword evidence="2" id="KW-1185">Reference proteome</keyword>
<dbReference type="NCBIfam" id="TIGR01200">
    <property type="entry name" value="GLPGLI"/>
    <property type="match status" value="1"/>
</dbReference>
<proteinExistence type="predicted"/>
<dbReference type="RefSeq" id="WP_105982608.1">
    <property type="nucleotide sequence ID" value="NZ_MQUC01000003.1"/>
</dbReference>
<dbReference type="EMBL" id="MQUC01000003">
    <property type="protein sequence ID" value="PRP66820.1"/>
    <property type="molecule type" value="Genomic_DNA"/>
</dbReference>
<dbReference type="Proteomes" id="UP000239532">
    <property type="component" value="Unassembled WGS sequence"/>
</dbReference>
<dbReference type="AlphaFoldDB" id="A0A2S9WTN6"/>
<accession>A0A2S9WTN6</accession>
<dbReference type="OrthoDB" id="1440774at2"/>
<reference evidence="1 2" key="1">
    <citation type="submission" date="2016-11" db="EMBL/GenBank/DDBJ databases">
        <title>Trade-off between light-utilization and light-protection in marine flavobacteria.</title>
        <authorList>
            <person name="Kumagai Y."/>
        </authorList>
    </citation>
    <scope>NUCLEOTIDE SEQUENCE [LARGE SCALE GENOMIC DNA]</scope>
    <source>
        <strain evidence="1 2">JCM 17109</strain>
    </source>
</reference>
<evidence type="ECO:0000313" key="2">
    <source>
        <dbReference type="Proteomes" id="UP000239532"/>
    </source>
</evidence>
<evidence type="ECO:0008006" key="3">
    <source>
        <dbReference type="Google" id="ProtNLM"/>
    </source>
</evidence>
<gene>
    <name evidence="1" type="ORF">BST86_06740</name>
</gene>
<dbReference type="InterPro" id="IPR005901">
    <property type="entry name" value="GLPGLI"/>
</dbReference>
<organism evidence="1 2">
    <name type="scientific">Nonlabens agnitus</name>
    <dbReference type="NCBI Taxonomy" id="870484"/>
    <lineage>
        <taxon>Bacteria</taxon>
        <taxon>Pseudomonadati</taxon>
        <taxon>Bacteroidota</taxon>
        <taxon>Flavobacteriia</taxon>
        <taxon>Flavobacteriales</taxon>
        <taxon>Flavobacteriaceae</taxon>
        <taxon>Nonlabens</taxon>
    </lineage>
</organism>
<comment type="caution">
    <text evidence="1">The sequence shown here is derived from an EMBL/GenBank/DDBJ whole genome shotgun (WGS) entry which is preliminary data.</text>
</comment>
<sequence>MKYLLVFSFLCTTFIFGQNSDQTSISVAYLLTFNDRHSQSNSLKEYFNLLVKDDKSIFQTYNERESDTLREKNIAIPTNTNEYFSFNKFSILFDDKNLVFNEKVGSEEYQYSESINLKWQLGNKNKEIKGFQCKNAIVNYGGRKWEAWYTLEIPVNAGPYKFKGLPGLIMKITDSTNSYDFEFFKMRKRDIDRIYKFNHYKPEDQRIIMERKEFNKYKQSYDELSLSEKLNIGSTGSKTIIERVDGEADQTMRRVTDSTIGSSDVNPIEIDHHK</sequence>
<evidence type="ECO:0000313" key="1">
    <source>
        <dbReference type="EMBL" id="PRP66820.1"/>
    </source>
</evidence>
<name>A0A2S9WTN6_9FLAO</name>
<protein>
    <recommendedName>
        <fullName evidence="3">GLPGLI family protein</fullName>
    </recommendedName>
</protein>